<dbReference type="Proteomes" id="UP000799755">
    <property type="component" value="Unassembled WGS sequence"/>
</dbReference>
<evidence type="ECO:0000313" key="1">
    <source>
        <dbReference type="EMBL" id="KAF2465258.1"/>
    </source>
</evidence>
<dbReference type="EMBL" id="MU003530">
    <property type="protein sequence ID" value="KAF2465258.1"/>
    <property type="molecule type" value="Genomic_DNA"/>
</dbReference>
<name>A0ACB6QE82_9PLEO</name>
<proteinExistence type="predicted"/>
<keyword evidence="2" id="KW-1185">Reference proteome</keyword>
<comment type="caution">
    <text evidence="1">The sequence shown here is derived from an EMBL/GenBank/DDBJ whole genome shotgun (WGS) entry which is preliminary data.</text>
</comment>
<reference evidence="1" key="1">
    <citation type="journal article" date="2020" name="Stud. Mycol.">
        <title>101 Dothideomycetes genomes: a test case for predicting lifestyles and emergence of pathogens.</title>
        <authorList>
            <person name="Haridas S."/>
            <person name="Albert R."/>
            <person name="Binder M."/>
            <person name="Bloem J."/>
            <person name="Labutti K."/>
            <person name="Salamov A."/>
            <person name="Andreopoulos B."/>
            <person name="Baker S."/>
            <person name="Barry K."/>
            <person name="Bills G."/>
            <person name="Bluhm B."/>
            <person name="Cannon C."/>
            <person name="Castanera R."/>
            <person name="Culley D."/>
            <person name="Daum C."/>
            <person name="Ezra D."/>
            <person name="Gonzalez J."/>
            <person name="Henrissat B."/>
            <person name="Kuo A."/>
            <person name="Liang C."/>
            <person name="Lipzen A."/>
            <person name="Lutzoni F."/>
            <person name="Magnuson J."/>
            <person name="Mondo S."/>
            <person name="Nolan M."/>
            <person name="Ohm R."/>
            <person name="Pangilinan J."/>
            <person name="Park H.-J."/>
            <person name="Ramirez L."/>
            <person name="Alfaro M."/>
            <person name="Sun H."/>
            <person name="Tritt A."/>
            <person name="Yoshinaga Y."/>
            <person name="Zwiers L.-H."/>
            <person name="Turgeon B."/>
            <person name="Goodwin S."/>
            <person name="Spatafora J."/>
            <person name="Crous P."/>
            <person name="Grigoriev I."/>
        </authorList>
    </citation>
    <scope>NUCLEOTIDE SEQUENCE</scope>
    <source>
        <strain evidence="1">ATCC 200398</strain>
    </source>
</reference>
<sequence length="350" mass="38913">MAGYHPHRLSSLADRGRESPLVLHAQKAQLQFSDTPPKTPKIESILAHELVQEIGDLYISLSRLALTSLAPSPEVNSLLTRLVELCIEPRRGEVVNHVFQLKGTWTTLFCKLRSLCATAECELENHWAQQILNSRHGSSALSSEPKALLHSFPYYQNYLDLSRLECSTLEGFLLAHPIDSRPSPSRIAFIGSGPLPLTSFCMLNRYPKASVHNIDRDIDALRVSWELTMMLGYGERMTFEGRDVSSEKSCGELVEGHGEIADWSKFDVVFLAALVGMDSQSKIEILASLGKKLSPGTLVIARSAHGLREVLYPALELSEELHRIGFKILVVVHPWTKVVNSVIVLRVKGT</sequence>
<organism evidence="1 2">
    <name type="scientific">Lindgomyces ingoldianus</name>
    <dbReference type="NCBI Taxonomy" id="673940"/>
    <lineage>
        <taxon>Eukaryota</taxon>
        <taxon>Fungi</taxon>
        <taxon>Dikarya</taxon>
        <taxon>Ascomycota</taxon>
        <taxon>Pezizomycotina</taxon>
        <taxon>Dothideomycetes</taxon>
        <taxon>Pleosporomycetidae</taxon>
        <taxon>Pleosporales</taxon>
        <taxon>Lindgomycetaceae</taxon>
        <taxon>Lindgomyces</taxon>
    </lineage>
</organism>
<gene>
    <name evidence="1" type="ORF">BDR25DRAFT_240016</name>
</gene>
<accession>A0ACB6QE82</accession>
<protein>
    <submittedName>
        <fullName evidence="1">Nicotianamine synthase</fullName>
    </submittedName>
</protein>
<evidence type="ECO:0000313" key="2">
    <source>
        <dbReference type="Proteomes" id="UP000799755"/>
    </source>
</evidence>